<dbReference type="GO" id="GO:0004497">
    <property type="term" value="F:monooxygenase activity"/>
    <property type="evidence" value="ECO:0007669"/>
    <property type="project" value="InterPro"/>
</dbReference>
<feature type="domain" description="Luciferase-like" evidence="2">
    <location>
        <begin position="28"/>
        <end position="396"/>
    </location>
</feature>
<dbReference type="InterPro" id="IPR051260">
    <property type="entry name" value="Diverse_substr_monoxygenases"/>
</dbReference>
<evidence type="ECO:0000313" key="4">
    <source>
        <dbReference type="Proteomes" id="UP000007963"/>
    </source>
</evidence>
<comment type="similarity">
    <text evidence="1">Belongs to the NtaA/SnaA/DszA monooxygenase family.</text>
</comment>
<evidence type="ECO:0000313" key="3">
    <source>
        <dbReference type="EMBL" id="EAU35082.1"/>
    </source>
</evidence>
<dbReference type="OMA" id="SWRGDEI"/>
<accession>Q0CNU9</accession>
<dbReference type="PIRSF" id="PIRSF000337">
    <property type="entry name" value="NTA_MOA"/>
    <property type="match status" value="1"/>
</dbReference>
<dbReference type="PANTHER" id="PTHR30011:SF41">
    <property type="entry name" value="XENOBIOTIC COMPOUND MONOOXYGENASE, DSZA FAMILY (AFU_ORTHOLOGUE AFUA_3G15040)"/>
    <property type="match status" value="1"/>
</dbReference>
<evidence type="ECO:0000256" key="1">
    <source>
        <dbReference type="ARBA" id="ARBA00033748"/>
    </source>
</evidence>
<dbReference type="VEuPathDB" id="FungiDB:ATEG_04635"/>
<dbReference type="AlphaFoldDB" id="Q0CNU9"/>
<dbReference type="Proteomes" id="UP000007963">
    <property type="component" value="Unassembled WGS sequence"/>
</dbReference>
<dbReference type="GO" id="GO:0016705">
    <property type="term" value="F:oxidoreductase activity, acting on paired donors, with incorporation or reduction of molecular oxygen"/>
    <property type="evidence" value="ECO:0007669"/>
    <property type="project" value="InterPro"/>
</dbReference>
<dbReference type="HOGENOM" id="CLU_022256_0_0_1"/>
<dbReference type="Pfam" id="PF00296">
    <property type="entry name" value="Bac_luciferase"/>
    <property type="match status" value="1"/>
</dbReference>
<proteinExistence type="inferred from homology"/>
<gene>
    <name evidence="3" type="ORF">ATEG_04635</name>
</gene>
<dbReference type="InterPro" id="IPR036661">
    <property type="entry name" value="Luciferase-like_sf"/>
</dbReference>
<dbReference type="SUPFAM" id="SSF51679">
    <property type="entry name" value="Bacterial luciferase-like"/>
    <property type="match status" value="1"/>
</dbReference>
<dbReference type="InterPro" id="IPR011251">
    <property type="entry name" value="Luciferase-like_dom"/>
</dbReference>
<evidence type="ECO:0000259" key="2">
    <source>
        <dbReference type="Pfam" id="PF00296"/>
    </source>
</evidence>
<dbReference type="NCBIfam" id="TIGR03860">
    <property type="entry name" value="FMN_nitrolo"/>
    <property type="match status" value="1"/>
</dbReference>
<dbReference type="OrthoDB" id="5561043at2759"/>
<dbReference type="EMBL" id="CH476599">
    <property type="protein sequence ID" value="EAU35082.1"/>
    <property type="molecule type" value="Genomic_DNA"/>
</dbReference>
<dbReference type="RefSeq" id="XP_001213813.1">
    <property type="nucleotide sequence ID" value="XM_001213813.1"/>
</dbReference>
<protein>
    <recommendedName>
        <fullName evidence="2">Luciferase-like domain-containing protein</fullName>
    </recommendedName>
</protein>
<reference evidence="4" key="1">
    <citation type="submission" date="2005-09" db="EMBL/GenBank/DDBJ databases">
        <title>Annotation of the Aspergillus terreus NIH2624 genome.</title>
        <authorList>
            <person name="Birren B.W."/>
            <person name="Lander E.S."/>
            <person name="Galagan J.E."/>
            <person name="Nusbaum C."/>
            <person name="Devon K."/>
            <person name="Henn M."/>
            <person name="Ma L.-J."/>
            <person name="Jaffe D.B."/>
            <person name="Butler J."/>
            <person name="Alvarez P."/>
            <person name="Gnerre S."/>
            <person name="Grabherr M."/>
            <person name="Kleber M."/>
            <person name="Mauceli E.W."/>
            <person name="Brockman W."/>
            <person name="Rounsley S."/>
            <person name="Young S.K."/>
            <person name="LaButti K."/>
            <person name="Pushparaj V."/>
            <person name="DeCaprio D."/>
            <person name="Crawford M."/>
            <person name="Koehrsen M."/>
            <person name="Engels R."/>
            <person name="Montgomery P."/>
            <person name="Pearson M."/>
            <person name="Howarth C."/>
            <person name="Larson L."/>
            <person name="Luoma S."/>
            <person name="White J."/>
            <person name="Alvarado L."/>
            <person name="Kodira C.D."/>
            <person name="Zeng Q."/>
            <person name="Oleary S."/>
            <person name="Yandava C."/>
            <person name="Denning D.W."/>
            <person name="Nierman W.C."/>
            <person name="Milne T."/>
            <person name="Madden K."/>
        </authorList>
    </citation>
    <scope>NUCLEOTIDE SEQUENCE [LARGE SCALE GENOMIC DNA]</scope>
    <source>
        <strain evidence="4">NIH 2624 / FGSC A1156</strain>
    </source>
</reference>
<name>Q0CNU9_ASPTN</name>
<organism evidence="3 4">
    <name type="scientific">Aspergillus terreus (strain NIH 2624 / FGSC A1156)</name>
    <dbReference type="NCBI Taxonomy" id="341663"/>
    <lineage>
        <taxon>Eukaryota</taxon>
        <taxon>Fungi</taxon>
        <taxon>Dikarya</taxon>
        <taxon>Ascomycota</taxon>
        <taxon>Pezizomycotina</taxon>
        <taxon>Eurotiomycetes</taxon>
        <taxon>Eurotiomycetidae</taxon>
        <taxon>Eurotiales</taxon>
        <taxon>Aspergillaceae</taxon>
        <taxon>Aspergillus</taxon>
        <taxon>Aspergillus subgen. Circumdati</taxon>
    </lineage>
</organism>
<sequence length="473" mass="52386">MTVTQQKPWILNAFAMFSPGHLSPGLWKHPRDRAGDFTDLSYWIELAKVLEKGKFHGLFLADHLGVYDVYKGPANRDPALLSGAQFPIGDPFLLISAMASVTESLAFGITASTTYETSPYALARKFSTLDHLTRGRVGWNIVTSFLDSAAKAYGFDEQIPHDERYARADEYMELAYKLWEGTWTDTAVVKDPVSGVYSDPSQVRAVEHRGKYFKSTAASQLPASKQRTPLLFQAGASSAGKQFAAKHSEVMFLPGLEPEKTKLIVEDMRKQLVEQGRAPDSIKFIAGILVVVDETDEKAQAKYEEYLAQSDLEGVATLFGGWTNNDLSKFTDDEDFAFAAVGGIQSMISSWSKTVPNSNGLKWTKRRVLQELALGGAHPRAIGSPTTVADILQRWVDVAGVDGFNFSYTVSPGTFEDMIEYLFPELRRRGVIWDEYAVPGGSARENYFQDGEGARLRQGHPGKQYAWTGESSQ</sequence>
<dbReference type="Gene3D" id="3.20.20.30">
    <property type="entry name" value="Luciferase-like domain"/>
    <property type="match status" value="1"/>
</dbReference>
<dbReference type="eggNOG" id="ENOG502T7IT">
    <property type="taxonomic scope" value="Eukaryota"/>
</dbReference>
<dbReference type="PANTHER" id="PTHR30011">
    <property type="entry name" value="ALKANESULFONATE MONOOXYGENASE-RELATED"/>
    <property type="match status" value="1"/>
</dbReference>
<dbReference type="InterPro" id="IPR016215">
    <property type="entry name" value="NTA_MOA"/>
</dbReference>
<dbReference type="GeneID" id="4320298"/>
<dbReference type="STRING" id="341663.Q0CNU9"/>